<feature type="domain" description="PAZ" evidence="3">
    <location>
        <begin position="308"/>
        <end position="420"/>
    </location>
</feature>
<sequence length="932" mass="102600">MPGRRNKPQQDSEPVIGRPRGRGRGQSASRGRGRNAAAAAPSTAAPPPPVAAPTSVASPAAATASQVDALASQLEDKAHVAAAAPQLVRPLVHTHFPPRPGFGKLGKPVQVYANHFRVDLKLAGDVFHYDVAMAEQGGRSFGNDGPPKALANQILQTLVADLRRQLPTVVVVSDARRNLYTPTRLPFATRTFDALQLPADGGRAREFSATVKEASPVAIRLQQLDELFAGRLNYTPYDALQALDVAMRHSAAQRFTVVGRNLFHAAGATSLGEGAELWFGYFQSLRATQNRLVVNLDLAATAFVEAMDVLSYLSETLALRQLPTTLAKHQHAAFSKAVRGVKVHVTHRPGVQRSYRVNGLSRDAADRTFFETDDGQRVSIAQYFEQTYKLRLRYPKLPCLHVGAPQKKNYLPMEVCRILAGQKCPRKPTDKQVANMIRFTCTPPDKRKRAIEQKLREAGFSTDPTLRAFGLQVDPNMVKTTGRQLPPPTIEYSGGARENPRDGAWNMRGKRFNTPAQCPSWAVISMCDPRRCSLGDIQKFFKAVIAQMGQLGMRCPPALPPILLKQRREDAVRGMFQAAVKAATQTFKTAPQIVWMINPVSDAHAYGELKLMSDTEAGLGIVSQCMLAKHIPKCSPQYIANILMKVNTKLGGLNGVISGPLPRVSASRTIIFGADVTHPSPMDKTRPSIAAVTASMDTHFVRHASAIRAQGHRVEQIENLKDMAMELLKQFYRQTHGKPDRIVFYRDGVSEGQFHMVLNHEVTAIREACQALEVGYMPPITFVIVQKRHNTRLFPGDSKDADRSGNVKAGTVVETGICHPIENDFYLMSHAGLQGTSRPTHYHVLLNEIGFTADELQTLTYKLCYTFARCTRSVSMVPSAYYSHLVAFRARFFLVDSSDSGSIVSGFSETAPETDMRMYDVHPAMKGAMYFV</sequence>
<dbReference type="Proteomes" id="UP001162060">
    <property type="component" value="Unassembled WGS sequence"/>
</dbReference>
<dbReference type="Pfam" id="PF16487">
    <property type="entry name" value="ArgoMid"/>
    <property type="match status" value="1"/>
</dbReference>
<comment type="similarity">
    <text evidence="1">Belongs to the argonaute family.</text>
</comment>
<accession>A0AAV1UCP3</accession>
<dbReference type="PANTHER" id="PTHR22891">
    <property type="entry name" value="EUKARYOTIC TRANSLATION INITIATION FACTOR 2C"/>
    <property type="match status" value="1"/>
</dbReference>
<name>A0AAV1UCP3_9STRA</name>
<organism evidence="5 6">
    <name type="scientific">Peronospora matthiolae</name>
    <dbReference type="NCBI Taxonomy" id="2874970"/>
    <lineage>
        <taxon>Eukaryota</taxon>
        <taxon>Sar</taxon>
        <taxon>Stramenopiles</taxon>
        <taxon>Oomycota</taxon>
        <taxon>Peronosporomycetes</taxon>
        <taxon>Peronosporales</taxon>
        <taxon>Peronosporaceae</taxon>
        <taxon>Peronospora</taxon>
    </lineage>
</organism>
<evidence type="ECO:0000256" key="2">
    <source>
        <dbReference type="SAM" id="MobiDB-lite"/>
    </source>
</evidence>
<dbReference type="Pfam" id="PF02170">
    <property type="entry name" value="PAZ"/>
    <property type="match status" value="1"/>
</dbReference>
<dbReference type="Pfam" id="PF16486">
    <property type="entry name" value="ArgoN"/>
    <property type="match status" value="1"/>
</dbReference>
<dbReference type="Gene3D" id="3.30.420.10">
    <property type="entry name" value="Ribonuclease H-like superfamily/Ribonuclease H"/>
    <property type="match status" value="1"/>
</dbReference>
<reference evidence="5" key="1">
    <citation type="submission" date="2024-01" db="EMBL/GenBank/DDBJ databases">
        <authorList>
            <person name="Webb A."/>
        </authorList>
    </citation>
    <scope>NUCLEOTIDE SEQUENCE</scope>
    <source>
        <strain evidence="5">Pm1</strain>
    </source>
</reference>
<dbReference type="Pfam" id="PF02171">
    <property type="entry name" value="Piwi"/>
    <property type="match status" value="1"/>
</dbReference>
<dbReference type="AlphaFoldDB" id="A0AAV1UCP3"/>
<dbReference type="GO" id="GO:0003723">
    <property type="term" value="F:RNA binding"/>
    <property type="evidence" value="ECO:0007669"/>
    <property type="project" value="InterPro"/>
</dbReference>
<dbReference type="InterPro" id="IPR012337">
    <property type="entry name" value="RNaseH-like_sf"/>
</dbReference>
<gene>
    <name evidence="5" type="ORF">PM001_LOCUS16004</name>
</gene>
<dbReference type="SUPFAM" id="SSF101690">
    <property type="entry name" value="PAZ domain"/>
    <property type="match status" value="1"/>
</dbReference>
<dbReference type="Gene3D" id="3.40.50.2300">
    <property type="match status" value="1"/>
</dbReference>
<dbReference type="InterPro" id="IPR032474">
    <property type="entry name" value="Argonaute_N"/>
</dbReference>
<dbReference type="InterPro" id="IPR003100">
    <property type="entry name" value="PAZ_dom"/>
</dbReference>
<proteinExistence type="inferred from homology"/>
<feature type="compositionally biased region" description="Low complexity" evidence="2">
    <location>
        <begin position="25"/>
        <end position="43"/>
    </location>
</feature>
<dbReference type="CDD" id="cd04657">
    <property type="entry name" value="Piwi_ago-like"/>
    <property type="match status" value="1"/>
</dbReference>
<evidence type="ECO:0000313" key="5">
    <source>
        <dbReference type="EMBL" id="CAK7930854.1"/>
    </source>
</evidence>
<dbReference type="InterPro" id="IPR045246">
    <property type="entry name" value="Piwi_ago-like"/>
</dbReference>
<dbReference type="EMBL" id="CAKLBY020000169">
    <property type="protein sequence ID" value="CAK7930854.1"/>
    <property type="molecule type" value="Genomic_DNA"/>
</dbReference>
<evidence type="ECO:0000256" key="1">
    <source>
        <dbReference type="RuleBase" id="RU361178"/>
    </source>
</evidence>
<evidence type="ECO:0008006" key="7">
    <source>
        <dbReference type="Google" id="ProtNLM"/>
    </source>
</evidence>
<evidence type="ECO:0000259" key="4">
    <source>
        <dbReference type="PROSITE" id="PS50822"/>
    </source>
</evidence>
<dbReference type="SMART" id="SM01163">
    <property type="entry name" value="DUF1785"/>
    <property type="match status" value="1"/>
</dbReference>
<dbReference type="Pfam" id="PF16488">
    <property type="entry name" value="ArgoL2"/>
    <property type="match status" value="1"/>
</dbReference>
<feature type="domain" description="Piwi" evidence="4">
    <location>
        <begin position="619"/>
        <end position="895"/>
    </location>
</feature>
<protein>
    <recommendedName>
        <fullName evidence="7">Argonaute-like protein</fullName>
    </recommendedName>
</protein>
<dbReference type="Gene3D" id="2.170.260.10">
    <property type="entry name" value="paz domain"/>
    <property type="match status" value="1"/>
</dbReference>
<dbReference type="PROSITE" id="PS50821">
    <property type="entry name" value="PAZ"/>
    <property type="match status" value="1"/>
</dbReference>
<dbReference type="SMART" id="SM00949">
    <property type="entry name" value="PAZ"/>
    <property type="match status" value="1"/>
</dbReference>
<dbReference type="CDD" id="cd02846">
    <property type="entry name" value="PAZ_argonaute_like"/>
    <property type="match status" value="1"/>
</dbReference>
<dbReference type="PROSITE" id="PS50822">
    <property type="entry name" value="PIWI"/>
    <property type="match status" value="1"/>
</dbReference>
<comment type="caution">
    <text evidence="5">The sequence shown here is derived from an EMBL/GenBank/DDBJ whole genome shotgun (WGS) entry which is preliminary data.</text>
</comment>
<dbReference type="InterPro" id="IPR036397">
    <property type="entry name" value="RNaseH_sf"/>
</dbReference>
<dbReference type="SUPFAM" id="SSF53098">
    <property type="entry name" value="Ribonuclease H-like"/>
    <property type="match status" value="1"/>
</dbReference>
<dbReference type="InterPro" id="IPR003165">
    <property type="entry name" value="Piwi"/>
</dbReference>
<dbReference type="InterPro" id="IPR014811">
    <property type="entry name" value="ArgoL1"/>
</dbReference>
<dbReference type="InterPro" id="IPR036085">
    <property type="entry name" value="PAZ_dom_sf"/>
</dbReference>
<dbReference type="SMART" id="SM00950">
    <property type="entry name" value="Piwi"/>
    <property type="match status" value="1"/>
</dbReference>
<dbReference type="InterPro" id="IPR032472">
    <property type="entry name" value="ArgoL2"/>
</dbReference>
<feature type="region of interest" description="Disordered" evidence="2">
    <location>
        <begin position="1"/>
        <end position="57"/>
    </location>
</feature>
<evidence type="ECO:0000313" key="6">
    <source>
        <dbReference type="Proteomes" id="UP001162060"/>
    </source>
</evidence>
<evidence type="ECO:0000259" key="3">
    <source>
        <dbReference type="PROSITE" id="PS50821"/>
    </source>
</evidence>
<dbReference type="InterPro" id="IPR032473">
    <property type="entry name" value="Argonaute_Mid_dom"/>
</dbReference>
<dbReference type="Pfam" id="PF08699">
    <property type="entry name" value="ArgoL1"/>
    <property type="match status" value="1"/>
</dbReference>